<dbReference type="CDD" id="cd18793">
    <property type="entry name" value="SF2_C_SNF"/>
    <property type="match status" value="1"/>
</dbReference>
<feature type="compositionally biased region" description="Basic and acidic residues" evidence="5">
    <location>
        <begin position="137"/>
        <end position="156"/>
    </location>
</feature>
<dbReference type="InterPro" id="IPR001650">
    <property type="entry name" value="Helicase_C-like"/>
</dbReference>
<feature type="region of interest" description="Disordered" evidence="5">
    <location>
        <begin position="135"/>
        <end position="156"/>
    </location>
</feature>
<dbReference type="InterPro" id="IPR027417">
    <property type="entry name" value="P-loop_NTPase"/>
</dbReference>
<dbReference type="Pfam" id="PF00271">
    <property type="entry name" value="Helicase_C"/>
    <property type="match status" value="1"/>
</dbReference>
<evidence type="ECO:0000259" key="6">
    <source>
        <dbReference type="PROSITE" id="PS51194"/>
    </source>
</evidence>
<dbReference type="EMBL" id="JAPEUX010000005">
    <property type="protein sequence ID" value="KAJ4351530.1"/>
    <property type="molecule type" value="Genomic_DNA"/>
</dbReference>
<keyword evidence="3" id="KW-0347">Helicase</keyword>
<accession>A0A9W8XKD9</accession>
<evidence type="ECO:0000256" key="1">
    <source>
        <dbReference type="ARBA" id="ARBA00022741"/>
    </source>
</evidence>
<sequence>MSQESRDKAIGRFADDSGVRVLLASLRCGGLGLNLTMASRVVILDPWWNSAAEQQAFCRVFRFGQKETTCLTRFCVRNTVDERLIQMQERKEKEIDSVMKEDAGAKASKMGIRDLMRLFGNIRDDENGRPFIMTDNPDPRGGFHADNDHEGYADEL</sequence>
<keyword evidence="2" id="KW-0378">Hydrolase</keyword>
<organism evidence="7 8">
    <name type="scientific">Didymosphaeria variabile</name>
    <dbReference type="NCBI Taxonomy" id="1932322"/>
    <lineage>
        <taxon>Eukaryota</taxon>
        <taxon>Fungi</taxon>
        <taxon>Dikarya</taxon>
        <taxon>Ascomycota</taxon>
        <taxon>Pezizomycotina</taxon>
        <taxon>Dothideomycetes</taxon>
        <taxon>Pleosporomycetidae</taxon>
        <taxon>Pleosporales</taxon>
        <taxon>Massarineae</taxon>
        <taxon>Didymosphaeriaceae</taxon>
        <taxon>Didymosphaeria</taxon>
    </lineage>
</organism>
<dbReference type="GO" id="GO:0004386">
    <property type="term" value="F:helicase activity"/>
    <property type="evidence" value="ECO:0007669"/>
    <property type="project" value="UniProtKB-KW"/>
</dbReference>
<feature type="domain" description="Helicase C-terminal" evidence="6">
    <location>
        <begin position="1"/>
        <end position="116"/>
    </location>
</feature>
<dbReference type="Gene3D" id="3.40.50.300">
    <property type="entry name" value="P-loop containing nucleotide triphosphate hydrolases"/>
    <property type="match status" value="1"/>
</dbReference>
<dbReference type="PROSITE" id="PS51194">
    <property type="entry name" value="HELICASE_CTER"/>
    <property type="match status" value="1"/>
</dbReference>
<keyword evidence="4" id="KW-0067">ATP-binding</keyword>
<dbReference type="PANTHER" id="PTHR45626">
    <property type="entry name" value="TRANSCRIPTION TERMINATION FACTOR 2-RELATED"/>
    <property type="match status" value="1"/>
</dbReference>
<dbReference type="Proteomes" id="UP001140513">
    <property type="component" value="Unassembled WGS sequence"/>
</dbReference>
<keyword evidence="8" id="KW-1185">Reference proteome</keyword>
<proteinExistence type="predicted"/>
<protein>
    <recommendedName>
        <fullName evidence="6">Helicase C-terminal domain-containing protein</fullName>
    </recommendedName>
</protein>
<dbReference type="PANTHER" id="PTHR45626:SF17">
    <property type="entry name" value="HELICASE-LIKE TRANSCRIPTION FACTOR"/>
    <property type="match status" value="1"/>
</dbReference>
<dbReference type="GO" id="GO:0016787">
    <property type="term" value="F:hydrolase activity"/>
    <property type="evidence" value="ECO:0007669"/>
    <property type="project" value="UniProtKB-KW"/>
</dbReference>
<evidence type="ECO:0000256" key="3">
    <source>
        <dbReference type="ARBA" id="ARBA00022806"/>
    </source>
</evidence>
<comment type="caution">
    <text evidence="7">The sequence shown here is derived from an EMBL/GenBank/DDBJ whole genome shotgun (WGS) entry which is preliminary data.</text>
</comment>
<name>A0A9W8XKD9_9PLEO</name>
<dbReference type="RefSeq" id="XP_056069886.1">
    <property type="nucleotide sequence ID" value="XM_056215639.1"/>
</dbReference>
<dbReference type="OrthoDB" id="448448at2759"/>
<dbReference type="GO" id="GO:0008094">
    <property type="term" value="F:ATP-dependent activity, acting on DNA"/>
    <property type="evidence" value="ECO:0007669"/>
    <property type="project" value="TreeGrafter"/>
</dbReference>
<dbReference type="GO" id="GO:0005524">
    <property type="term" value="F:ATP binding"/>
    <property type="evidence" value="ECO:0007669"/>
    <property type="project" value="UniProtKB-KW"/>
</dbReference>
<reference evidence="7" key="1">
    <citation type="submission" date="2022-10" db="EMBL/GenBank/DDBJ databases">
        <title>Tapping the CABI collections for fungal endophytes: first genome assemblies for Collariella, Neodidymelliopsis, Ascochyta clinopodiicola, Didymella pomorum, Didymosphaeria variabile, Neocosmospora piperis and Neocucurbitaria cava.</title>
        <authorList>
            <person name="Hill R."/>
        </authorList>
    </citation>
    <scope>NUCLEOTIDE SEQUENCE</scope>
    <source>
        <strain evidence="7">IMI 356815</strain>
    </source>
</reference>
<dbReference type="GO" id="GO:0006281">
    <property type="term" value="P:DNA repair"/>
    <property type="evidence" value="ECO:0007669"/>
    <property type="project" value="TreeGrafter"/>
</dbReference>
<dbReference type="InterPro" id="IPR049730">
    <property type="entry name" value="SNF2/RAD54-like_C"/>
</dbReference>
<dbReference type="GeneID" id="80910403"/>
<dbReference type="AlphaFoldDB" id="A0A9W8XKD9"/>
<evidence type="ECO:0000313" key="8">
    <source>
        <dbReference type="Proteomes" id="UP001140513"/>
    </source>
</evidence>
<gene>
    <name evidence="7" type="ORF">N0V89_006873</name>
</gene>
<evidence type="ECO:0000256" key="2">
    <source>
        <dbReference type="ARBA" id="ARBA00022801"/>
    </source>
</evidence>
<evidence type="ECO:0000256" key="4">
    <source>
        <dbReference type="ARBA" id="ARBA00022840"/>
    </source>
</evidence>
<dbReference type="InterPro" id="IPR050628">
    <property type="entry name" value="SNF2_RAD54_helicase_TF"/>
</dbReference>
<dbReference type="SUPFAM" id="SSF52540">
    <property type="entry name" value="P-loop containing nucleoside triphosphate hydrolases"/>
    <property type="match status" value="1"/>
</dbReference>
<evidence type="ECO:0000256" key="5">
    <source>
        <dbReference type="SAM" id="MobiDB-lite"/>
    </source>
</evidence>
<dbReference type="GO" id="GO:0005634">
    <property type="term" value="C:nucleus"/>
    <property type="evidence" value="ECO:0007669"/>
    <property type="project" value="TreeGrafter"/>
</dbReference>
<keyword evidence="1" id="KW-0547">Nucleotide-binding</keyword>
<evidence type="ECO:0000313" key="7">
    <source>
        <dbReference type="EMBL" id="KAJ4351530.1"/>
    </source>
</evidence>